<dbReference type="Proteomes" id="UP000273405">
    <property type="component" value="Unassembled WGS sequence"/>
</dbReference>
<keyword evidence="3" id="KW-1185">Reference proteome</keyword>
<evidence type="ECO:0000313" key="2">
    <source>
        <dbReference type="EMBL" id="RKH43179.1"/>
    </source>
</evidence>
<dbReference type="InterPro" id="IPR036195">
    <property type="entry name" value="AbfB_ABD_sf"/>
</dbReference>
<dbReference type="GO" id="GO:0046556">
    <property type="term" value="F:alpha-L-arabinofuranosidase activity"/>
    <property type="evidence" value="ECO:0007669"/>
    <property type="project" value="InterPro"/>
</dbReference>
<dbReference type="SUPFAM" id="SSF110221">
    <property type="entry name" value="AbfB domain"/>
    <property type="match status" value="1"/>
</dbReference>
<accession>A0A3A8NHZ7</accession>
<sequence length="89" mass="9766">MLESNLLKLRLGCVDRLALIRKGIIDLRRVRAAISAESGNSPPVTYLRHAEYRVWLNANDGTALFRADATFCPRGTSAGFDWASSSPST</sequence>
<name>A0A3A8NHZ7_9BACT</name>
<proteinExistence type="predicted"/>
<dbReference type="Gene3D" id="2.80.10.50">
    <property type="match status" value="1"/>
</dbReference>
<dbReference type="GO" id="GO:0046373">
    <property type="term" value="P:L-arabinose metabolic process"/>
    <property type="evidence" value="ECO:0007669"/>
    <property type="project" value="InterPro"/>
</dbReference>
<comment type="caution">
    <text evidence="2">The sequence shown here is derived from an EMBL/GenBank/DDBJ whole genome shotgun (WGS) entry which is preliminary data.</text>
</comment>
<protein>
    <recommendedName>
        <fullName evidence="1">Alpha-L-arabinofuranosidase B arabinose-binding domain-containing protein</fullName>
    </recommendedName>
</protein>
<dbReference type="EMBL" id="RAWG01000071">
    <property type="protein sequence ID" value="RKH43179.1"/>
    <property type="molecule type" value="Genomic_DNA"/>
</dbReference>
<dbReference type="Pfam" id="PF05270">
    <property type="entry name" value="AbfB"/>
    <property type="match status" value="1"/>
</dbReference>
<dbReference type="InterPro" id="IPR007934">
    <property type="entry name" value="AbfB_ABD"/>
</dbReference>
<dbReference type="OrthoDB" id="9758603at2"/>
<evidence type="ECO:0000313" key="3">
    <source>
        <dbReference type="Proteomes" id="UP000273405"/>
    </source>
</evidence>
<gene>
    <name evidence="2" type="ORF">D7X12_13970</name>
</gene>
<evidence type="ECO:0000259" key="1">
    <source>
        <dbReference type="Pfam" id="PF05270"/>
    </source>
</evidence>
<organism evidence="2 3">
    <name type="scientific">Corallococcus sicarius</name>
    <dbReference type="NCBI Taxonomy" id="2316726"/>
    <lineage>
        <taxon>Bacteria</taxon>
        <taxon>Pseudomonadati</taxon>
        <taxon>Myxococcota</taxon>
        <taxon>Myxococcia</taxon>
        <taxon>Myxococcales</taxon>
        <taxon>Cystobacterineae</taxon>
        <taxon>Myxococcaceae</taxon>
        <taxon>Corallococcus</taxon>
    </lineage>
</organism>
<dbReference type="AlphaFoldDB" id="A0A3A8NHZ7"/>
<feature type="domain" description="Alpha-L-arabinofuranosidase B arabinose-binding" evidence="1">
    <location>
        <begin position="32"/>
        <end position="77"/>
    </location>
</feature>
<reference evidence="3" key="1">
    <citation type="submission" date="2018-09" db="EMBL/GenBank/DDBJ databases">
        <authorList>
            <person name="Livingstone P.G."/>
            <person name="Whitworth D.E."/>
        </authorList>
    </citation>
    <scope>NUCLEOTIDE SEQUENCE [LARGE SCALE GENOMIC DNA]</scope>
    <source>
        <strain evidence="3">CA040B</strain>
    </source>
</reference>